<keyword evidence="1" id="KW-1133">Transmembrane helix</keyword>
<name>A0ABS3TEL1_9BACT</name>
<sequence>MTNLTPAMFAAPTIALAGTVWLYIYFRKSAADKLVFQRFMRWVTALAFLLNFAWEILHCPLYQGGAYALAHIPMLALASLADAIMVDLLYLGFALVYQNGLWAQPLTLLRAFWLMAVGGVGAILFEVAHLSAGNWAYTDKMLLIPGTGAGLSPVLQFTLLPVLIYSLSFHLATPKADSKLV</sequence>
<feature type="transmembrane region" description="Helical" evidence="1">
    <location>
        <begin position="108"/>
        <end position="130"/>
    </location>
</feature>
<dbReference type="EMBL" id="JAGETX010000009">
    <property type="protein sequence ID" value="MBO3272092.1"/>
    <property type="molecule type" value="Genomic_DNA"/>
</dbReference>
<comment type="caution">
    <text evidence="2">The sequence shown here is derived from an EMBL/GenBank/DDBJ whole genome shotgun (WGS) entry which is preliminary data.</text>
</comment>
<keyword evidence="1" id="KW-0472">Membrane</keyword>
<feature type="transmembrane region" description="Helical" evidence="1">
    <location>
        <begin position="38"/>
        <end position="54"/>
    </location>
</feature>
<feature type="transmembrane region" description="Helical" evidence="1">
    <location>
        <begin position="150"/>
        <end position="172"/>
    </location>
</feature>
<protein>
    <recommendedName>
        <fullName evidence="4">Lycopene cyclase domain-containing protein</fullName>
    </recommendedName>
</protein>
<evidence type="ECO:0000256" key="1">
    <source>
        <dbReference type="SAM" id="Phobius"/>
    </source>
</evidence>
<feature type="transmembrane region" description="Helical" evidence="1">
    <location>
        <begin position="6"/>
        <end position="26"/>
    </location>
</feature>
<keyword evidence="3" id="KW-1185">Reference proteome</keyword>
<reference evidence="2 3" key="1">
    <citation type="submission" date="2021-03" db="EMBL/GenBank/DDBJ databases">
        <authorList>
            <person name="Kim M.K."/>
        </authorList>
    </citation>
    <scope>NUCLEOTIDE SEQUENCE [LARGE SCALE GENOMIC DNA]</scope>
    <source>
        <strain evidence="2 3">BT507</strain>
    </source>
</reference>
<evidence type="ECO:0000313" key="2">
    <source>
        <dbReference type="EMBL" id="MBO3272092.1"/>
    </source>
</evidence>
<evidence type="ECO:0008006" key="4">
    <source>
        <dbReference type="Google" id="ProtNLM"/>
    </source>
</evidence>
<proteinExistence type="predicted"/>
<evidence type="ECO:0000313" key="3">
    <source>
        <dbReference type="Proteomes" id="UP000670527"/>
    </source>
</evidence>
<feature type="transmembrane region" description="Helical" evidence="1">
    <location>
        <begin position="74"/>
        <end position="96"/>
    </location>
</feature>
<gene>
    <name evidence="2" type="ORF">J4D97_15635</name>
</gene>
<organism evidence="2 3">
    <name type="scientific">Hymenobacter defluvii</name>
    <dbReference type="NCBI Taxonomy" id="2054411"/>
    <lineage>
        <taxon>Bacteria</taxon>
        <taxon>Pseudomonadati</taxon>
        <taxon>Bacteroidota</taxon>
        <taxon>Cytophagia</taxon>
        <taxon>Cytophagales</taxon>
        <taxon>Hymenobacteraceae</taxon>
        <taxon>Hymenobacter</taxon>
    </lineage>
</organism>
<dbReference type="Proteomes" id="UP000670527">
    <property type="component" value="Unassembled WGS sequence"/>
</dbReference>
<keyword evidence="1" id="KW-0812">Transmembrane</keyword>
<accession>A0ABS3TEL1</accession>